<organism evidence="1">
    <name type="scientific">bioreactor metagenome</name>
    <dbReference type="NCBI Taxonomy" id="1076179"/>
    <lineage>
        <taxon>unclassified sequences</taxon>
        <taxon>metagenomes</taxon>
        <taxon>ecological metagenomes</taxon>
    </lineage>
</organism>
<dbReference type="AlphaFoldDB" id="A0A645B408"/>
<accession>A0A645B408</accession>
<sequence length="78" mass="8902">MLRVLFAGSMPQLEVDYRTPLAFGKRTQDLSGPYGFACADLHLFHLCIKGVVVTVLYKHALVIPRHYQNLFDNPVKDR</sequence>
<name>A0A645B408_9ZZZZ</name>
<reference evidence="1" key="1">
    <citation type="submission" date="2019-08" db="EMBL/GenBank/DDBJ databases">
        <authorList>
            <person name="Kucharzyk K."/>
            <person name="Murdoch R.W."/>
            <person name="Higgins S."/>
            <person name="Loffler F."/>
        </authorList>
    </citation>
    <scope>NUCLEOTIDE SEQUENCE</scope>
</reference>
<protein>
    <submittedName>
        <fullName evidence="1">Uncharacterized protein</fullName>
    </submittedName>
</protein>
<gene>
    <name evidence="1" type="ORF">SDC9_107017</name>
</gene>
<dbReference type="EMBL" id="VSSQ01017663">
    <property type="protein sequence ID" value="MPM60169.1"/>
    <property type="molecule type" value="Genomic_DNA"/>
</dbReference>
<comment type="caution">
    <text evidence="1">The sequence shown here is derived from an EMBL/GenBank/DDBJ whole genome shotgun (WGS) entry which is preliminary data.</text>
</comment>
<evidence type="ECO:0000313" key="1">
    <source>
        <dbReference type="EMBL" id="MPM60169.1"/>
    </source>
</evidence>
<proteinExistence type="predicted"/>